<dbReference type="EMBL" id="CAEZSR010000161">
    <property type="protein sequence ID" value="CAB4582010.1"/>
    <property type="molecule type" value="Genomic_DNA"/>
</dbReference>
<evidence type="ECO:0000256" key="6">
    <source>
        <dbReference type="ARBA" id="ARBA00023141"/>
    </source>
</evidence>
<dbReference type="GO" id="GO:0009073">
    <property type="term" value="P:aromatic amino acid family biosynthetic process"/>
    <property type="evidence" value="ECO:0007669"/>
    <property type="project" value="UniProtKB-KW"/>
</dbReference>
<dbReference type="GO" id="GO:0003856">
    <property type="term" value="F:3-dehydroquinate synthase activity"/>
    <property type="evidence" value="ECO:0007669"/>
    <property type="project" value="TreeGrafter"/>
</dbReference>
<evidence type="ECO:0000256" key="5">
    <source>
        <dbReference type="ARBA" id="ARBA00023027"/>
    </source>
</evidence>
<dbReference type="Gene3D" id="3.40.50.1970">
    <property type="match status" value="1"/>
</dbReference>
<keyword evidence="5" id="KW-0520">NAD</keyword>
<dbReference type="PANTHER" id="PTHR43622:SF7">
    <property type="entry name" value="3-DEHYDROQUINATE SYNTHASE, CHLOROPLASTIC"/>
    <property type="match status" value="1"/>
</dbReference>
<gene>
    <name evidence="11" type="ORF">UFOPK1493_03152</name>
</gene>
<dbReference type="AlphaFoldDB" id="A0A6J6EZ95"/>
<sequence length="345" mass="36220">MSGLRTVRVPLGERSYDVLVGHGARSELASLLPTTARRAAVVTQPGIPLEIDPGIPFDVFQIGTGEDHKHLGTIESLCRSFARVGLTRNDVVIGVGGGMVTDVAGFAASVWHRGVPVVHVATTLLGMVDAAIGGKTGVNLPGGSGDGGKNLVGAFWQPSGVVCDLDALATLPPRERRCGNGEMAKYHFLTGDDLLAMDEVERIARCVEIKADVVASDEREGGRRALLNYGHTLGHALEIETGHEIAHGEAVAVGLVYAAHLARVLGRIDDARVEQHYAVVHGAYELDTRLPDGVDHTRLLSLMAKDKKALTSLTFVLDGPAGVEVVPDVAAEAVLEALAAMAAHG</sequence>
<feature type="domain" description="3-dehydroquinate synthase C-terminal" evidence="10">
    <location>
        <begin position="201"/>
        <end position="309"/>
    </location>
</feature>
<feature type="domain" description="3-dehydroquinate synthase N-terminal" evidence="9">
    <location>
        <begin position="61"/>
        <end position="176"/>
    </location>
</feature>
<dbReference type="InterPro" id="IPR030963">
    <property type="entry name" value="DHQ_synth_fam"/>
</dbReference>
<name>A0A6J6EZ95_9ZZZZ</name>
<dbReference type="Pfam" id="PF24621">
    <property type="entry name" value="DHQS_C"/>
    <property type="match status" value="1"/>
</dbReference>
<keyword evidence="7" id="KW-0456">Lyase</keyword>
<keyword evidence="6" id="KW-0057">Aromatic amino acid biosynthesis</keyword>
<evidence type="ECO:0000256" key="2">
    <source>
        <dbReference type="ARBA" id="ARBA00001941"/>
    </source>
</evidence>
<dbReference type="SUPFAM" id="SSF56796">
    <property type="entry name" value="Dehydroquinate synthase-like"/>
    <property type="match status" value="1"/>
</dbReference>
<keyword evidence="3" id="KW-0028">Amino-acid biosynthesis</keyword>
<comment type="cofactor">
    <cofactor evidence="2">
        <name>Co(2+)</name>
        <dbReference type="ChEBI" id="CHEBI:48828"/>
    </cofactor>
</comment>
<dbReference type="Gene3D" id="1.20.1090.10">
    <property type="entry name" value="Dehydroquinate synthase-like - alpha domain"/>
    <property type="match status" value="1"/>
</dbReference>
<dbReference type="GO" id="GO:0046872">
    <property type="term" value="F:metal ion binding"/>
    <property type="evidence" value="ECO:0007669"/>
    <property type="project" value="UniProtKB-KW"/>
</dbReference>
<dbReference type="PIRSF" id="PIRSF001455">
    <property type="entry name" value="DHQ_synth"/>
    <property type="match status" value="1"/>
</dbReference>
<dbReference type="InterPro" id="IPR056179">
    <property type="entry name" value="DHQS_C"/>
</dbReference>
<protein>
    <submittedName>
        <fullName evidence="11">Unannotated protein</fullName>
    </submittedName>
</protein>
<reference evidence="11" key="1">
    <citation type="submission" date="2020-05" db="EMBL/GenBank/DDBJ databases">
        <authorList>
            <person name="Chiriac C."/>
            <person name="Salcher M."/>
            <person name="Ghai R."/>
            <person name="Kavagutti S V."/>
        </authorList>
    </citation>
    <scope>NUCLEOTIDE SEQUENCE</scope>
</reference>
<comment type="cofactor">
    <cofactor evidence="1">
        <name>NAD(+)</name>
        <dbReference type="ChEBI" id="CHEBI:57540"/>
    </cofactor>
</comment>
<dbReference type="InterPro" id="IPR050071">
    <property type="entry name" value="Dehydroquinate_synthase"/>
</dbReference>
<keyword evidence="4" id="KW-0479">Metal-binding</keyword>
<dbReference type="GO" id="GO:0008652">
    <property type="term" value="P:amino acid biosynthetic process"/>
    <property type="evidence" value="ECO:0007669"/>
    <property type="project" value="UniProtKB-KW"/>
</dbReference>
<organism evidence="11">
    <name type="scientific">freshwater metagenome</name>
    <dbReference type="NCBI Taxonomy" id="449393"/>
    <lineage>
        <taxon>unclassified sequences</taxon>
        <taxon>metagenomes</taxon>
        <taxon>ecological metagenomes</taxon>
    </lineage>
</organism>
<evidence type="ECO:0000259" key="9">
    <source>
        <dbReference type="Pfam" id="PF01761"/>
    </source>
</evidence>
<evidence type="ECO:0000259" key="10">
    <source>
        <dbReference type="Pfam" id="PF24621"/>
    </source>
</evidence>
<accession>A0A6J6EZ95</accession>
<dbReference type="PANTHER" id="PTHR43622">
    <property type="entry name" value="3-DEHYDROQUINATE SYNTHASE"/>
    <property type="match status" value="1"/>
</dbReference>
<dbReference type="CDD" id="cd08195">
    <property type="entry name" value="DHQS"/>
    <property type="match status" value="1"/>
</dbReference>
<proteinExistence type="predicted"/>
<dbReference type="InterPro" id="IPR030960">
    <property type="entry name" value="DHQS/DOIS_N"/>
</dbReference>
<evidence type="ECO:0000256" key="7">
    <source>
        <dbReference type="ARBA" id="ARBA00023239"/>
    </source>
</evidence>
<evidence type="ECO:0000256" key="4">
    <source>
        <dbReference type="ARBA" id="ARBA00022723"/>
    </source>
</evidence>
<evidence type="ECO:0000256" key="3">
    <source>
        <dbReference type="ARBA" id="ARBA00022605"/>
    </source>
</evidence>
<keyword evidence="8" id="KW-0170">Cobalt</keyword>
<evidence type="ECO:0000256" key="1">
    <source>
        <dbReference type="ARBA" id="ARBA00001911"/>
    </source>
</evidence>
<evidence type="ECO:0000313" key="11">
    <source>
        <dbReference type="EMBL" id="CAB4582010.1"/>
    </source>
</evidence>
<evidence type="ECO:0000256" key="8">
    <source>
        <dbReference type="ARBA" id="ARBA00023285"/>
    </source>
</evidence>
<dbReference type="Pfam" id="PF01761">
    <property type="entry name" value="DHQ_synthase"/>
    <property type="match status" value="1"/>
</dbReference>